<dbReference type="Proteomes" id="UP000712600">
    <property type="component" value="Unassembled WGS sequence"/>
</dbReference>
<protein>
    <submittedName>
        <fullName evidence="2">Uncharacterized protein</fullName>
    </submittedName>
</protein>
<dbReference type="AlphaFoldDB" id="A0A8S9QK15"/>
<evidence type="ECO:0000256" key="1">
    <source>
        <dbReference type="SAM" id="MobiDB-lite"/>
    </source>
</evidence>
<proteinExistence type="predicted"/>
<comment type="caution">
    <text evidence="2">The sequence shown here is derived from an EMBL/GenBank/DDBJ whole genome shotgun (WGS) entry which is preliminary data.</text>
</comment>
<evidence type="ECO:0000313" key="3">
    <source>
        <dbReference type="Proteomes" id="UP000712600"/>
    </source>
</evidence>
<gene>
    <name evidence="2" type="ORF">F2Q69_00011478</name>
</gene>
<organism evidence="2 3">
    <name type="scientific">Brassica cretica</name>
    <name type="common">Mustard</name>
    <dbReference type="NCBI Taxonomy" id="69181"/>
    <lineage>
        <taxon>Eukaryota</taxon>
        <taxon>Viridiplantae</taxon>
        <taxon>Streptophyta</taxon>
        <taxon>Embryophyta</taxon>
        <taxon>Tracheophyta</taxon>
        <taxon>Spermatophyta</taxon>
        <taxon>Magnoliopsida</taxon>
        <taxon>eudicotyledons</taxon>
        <taxon>Gunneridae</taxon>
        <taxon>Pentapetalae</taxon>
        <taxon>rosids</taxon>
        <taxon>malvids</taxon>
        <taxon>Brassicales</taxon>
        <taxon>Brassicaceae</taxon>
        <taxon>Brassiceae</taxon>
        <taxon>Brassica</taxon>
    </lineage>
</organism>
<feature type="region of interest" description="Disordered" evidence="1">
    <location>
        <begin position="19"/>
        <end position="112"/>
    </location>
</feature>
<feature type="compositionally biased region" description="Basic and acidic residues" evidence="1">
    <location>
        <begin position="19"/>
        <end position="83"/>
    </location>
</feature>
<dbReference type="EMBL" id="QGKX02000996">
    <property type="protein sequence ID" value="KAF3553184.1"/>
    <property type="molecule type" value="Genomic_DNA"/>
</dbReference>
<accession>A0A8S9QK15</accession>
<reference evidence="2" key="1">
    <citation type="submission" date="2019-12" db="EMBL/GenBank/DDBJ databases">
        <title>Genome sequencing and annotation of Brassica cretica.</title>
        <authorList>
            <person name="Studholme D.J."/>
            <person name="Sarris P."/>
        </authorList>
    </citation>
    <scope>NUCLEOTIDE SEQUENCE</scope>
    <source>
        <strain evidence="2">PFS-109/04</strain>
        <tissue evidence="2">Leaf</tissue>
    </source>
</reference>
<name>A0A8S9QK15_BRACR</name>
<evidence type="ECO:0000313" key="2">
    <source>
        <dbReference type="EMBL" id="KAF3553184.1"/>
    </source>
</evidence>
<sequence>MRIYTNMWCLRIWRNHREAARGGERRREAEKGGDKRREAERSGEAERGGERRREAERGGERRREAREALKSPLRLSREKEIQRKEKRKGFHRWLQSSLISPEKTQRRRHNRHLARRVEERVGEIDVRVTGVRES</sequence>